<dbReference type="AlphaFoldDB" id="A0A240E656"/>
<reference evidence="2" key="1">
    <citation type="submission" date="2016-09" db="EMBL/GenBank/DDBJ databases">
        <authorList>
            <person name="Varghese N."/>
            <person name="Submissions S."/>
        </authorList>
    </citation>
    <scope>NUCLEOTIDE SEQUENCE [LARGE SCALE GENOMIC DNA]</scope>
    <source>
        <strain evidence="2">ANC 4466</strain>
    </source>
</reference>
<evidence type="ECO:0000313" key="2">
    <source>
        <dbReference type="Proteomes" id="UP000219042"/>
    </source>
</evidence>
<proteinExistence type="predicted"/>
<dbReference type="Proteomes" id="UP000219042">
    <property type="component" value="Unassembled WGS sequence"/>
</dbReference>
<protein>
    <submittedName>
        <fullName evidence="1">Uncharacterized protein</fullName>
    </submittedName>
</protein>
<dbReference type="EMBL" id="OANT01000002">
    <property type="protein sequence ID" value="SNX44237.1"/>
    <property type="molecule type" value="Genomic_DNA"/>
</dbReference>
<keyword evidence="2" id="KW-1185">Reference proteome</keyword>
<accession>A0A240E656</accession>
<evidence type="ECO:0000313" key="1">
    <source>
        <dbReference type="EMBL" id="SNX44237.1"/>
    </source>
</evidence>
<organism evidence="1 2">
    <name type="scientific">Acinetobacter puyangensis</name>
    <dbReference type="NCBI Taxonomy" id="1096779"/>
    <lineage>
        <taxon>Bacteria</taxon>
        <taxon>Pseudomonadati</taxon>
        <taxon>Pseudomonadota</taxon>
        <taxon>Gammaproteobacteria</taxon>
        <taxon>Moraxellales</taxon>
        <taxon>Moraxellaceae</taxon>
        <taxon>Acinetobacter</taxon>
    </lineage>
</organism>
<sequence>MTFNLQPDDENTARPVYLRVDAGTIETLATQLHDELSGAGYSLLIDDVINIALMEAQYYSAWAVLEAQRNATMIIPFDKNITLEAYEWAVIDPVLRAHCDLVQSRLVEGSRSLGGDGFGLSVSEANQIYLEARKTMQLEAFVEPPFSYKTMSE</sequence>
<dbReference type="OrthoDB" id="6692211at2"/>
<gene>
    <name evidence="1" type="ORF">SAMN05421731_102398</name>
</gene>
<name>A0A240E656_9GAMM</name>